<reference evidence="1 2" key="1">
    <citation type="journal article" date="2017" name="Syst. Appl. Microbiol.">
        <title>Soybeans inoculated with root zone soils of Canadian native legumes harbour diverse and novel Bradyrhizobium spp. that possess agricultural potential.</title>
        <authorList>
            <person name="Bromfield E.S.P."/>
            <person name="Cloutier S."/>
            <person name="Tambong J.T."/>
            <person name="Tran Thi T.V."/>
        </authorList>
    </citation>
    <scope>NUCLEOTIDE SEQUENCE [LARGE SCALE GENOMIC DNA]</scope>
    <source>
        <strain evidence="1 2">1S5</strain>
    </source>
</reference>
<sequence length="148" mass="16555">MLIAETILKPDQFGGIGLFSATRLPKGTLVWIHNPIVDIAVTREQYEALAPTFQALLDKHAYPRDHKVNDGVVEYNADNARFMNHSSHPNTYQDDHCRIFTARDVQPGEELTCDYLSFDPGCDLSWNKELLPTSSSCFRSCAEPAPTG</sequence>
<name>A0A8T5VNP1_9BRAD</name>
<protein>
    <submittedName>
        <fullName evidence="1">SET domain-containing protein</fullName>
    </submittedName>
</protein>
<dbReference type="InterPro" id="IPR001214">
    <property type="entry name" value="SET_dom"/>
</dbReference>
<geneLocation type="plasmid" evidence="1 2">
    <name>pBb1S5a</name>
</geneLocation>
<gene>
    <name evidence="1" type="ORF">HAP41_0000048190</name>
</gene>
<dbReference type="SMART" id="SM00317">
    <property type="entry name" value="SET"/>
    <property type="match status" value="1"/>
</dbReference>
<accession>A0A8T5VNP1</accession>
<keyword evidence="1" id="KW-0614">Plasmid</keyword>
<dbReference type="AlphaFoldDB" id="A0A8T5VNP1"/>
<dbReference type="Pfam" id="PF00856">
    <property type="entry name" value="SET"/>
    <property type="match status" value="1"/>
</dbReference>
<dbReference type="PROSITE" id="PS50280">
    <property type="entry name" value="SET"/>
    <property type="match status" value="1"/>
</dbReference>
<dbReference type="InterPro" id="IPR046341">
    <property type="entry name" value="SET_dom_sf"/>
</dbReference>
<dbReference type="RefSeq" id="WP_166107386.1">
    <property type="nucleotide sequence ID" value="NZ_CP096256.1"/>
</dbReference>
<proteinExistence type="predicted"/>
<dbReference type="SUPFAM" id="SSF82199">
    <property type="entry name" value="SET domain"/>
    <property type="match status" value="1"/>
</dbReference>
<organism evidence="1 2">
    <name type="scientific">Bradyrhizobium barranii subsp. apii</name>
    <dbReference type="NCBI Taxonomy" id="2819348"/>
    <lineage>
        <taxon>Bacteria</taxon>
        <taxon>Pseudomonadati</taxon>
        <taxon>Pseudomonadota</taxon>
        <taxon>Alphaproteobacteria</taxon>
        <taxon>Hyphomicrobiales</taxon>
        <taxon>Nitrobacteraceae</taxon>
        <taxon>Bradyrhizobium</taxon>
        <taxon>Bradyrhizobium barranii</taxon>
    </lineage>
</organism>
<dbReference type="Gene3D" id="2.170.270.10">
    <property type="entry name" value="SET domain"/>
    <property type="match status" value="1"/>
</dbReference>
<dbReference type="EMBL" id="CP096256">
    <property type="protein sequence ID" value="UPT92091.1"/>
    <property type="molecule type" value="Genomic_DNA"/>
</dbReference>
<reference evidence="2" key="2">
    <citation type="journal article" date="2022" name="Int. J. Syst. Evol. Microbiol.">
        <title>Strains of Bradyrhizobium barranii sp. nov. associated with legumes native to Canada are symbionts of soybeans and belong to different subspecies (subsp. barranii subsp. nov. and subsp. apii subsp. nov.) and symbiovars (sv. glycinearum and sv. septentrionale).</title>
        <authorList>
            <person name="Bromfield E.S.P."/>
            <person name="Cloutier S."/>
            <person name="Wasai-Hara S."/>
            <person name="Minamisawa K."/>
        </authorList>
    </citation>
    <scope>NUCLEOTIDE SEQUENCE [LARGE SCALE GENOMIC DNA]</scope>
    <source>
        <strain evidence="2">1S5</strain>
    </source>
</reference>
<dbReference type="CDD" id="cd08161">
    <property type="entry name" value="SET"/>
    <property type="match status" value="1"/>
</dbReference>
<evidence type="ECO:0000313" key="1">
    <source>
        <dbReference type="EMBL" id="UPT92091.1"/>
    </source>
</evidence>
<dbReference type="Proteomes" id="UP000551709">
    <property type="component" value="Plasmid pBb1S5a"/>
</dbReference>
<evidence type="ECO:0000313" key="2">
    <source>
        <dbReference type="Proteomes" id="UP000551709"/>
    </source>
</evidence>